<accession>A0ABW8J5H1</accession>
<feature type="transmembrane region" description="Helical" evidence="1">
    <location>
        <begin position="37"/>
        <end position="58"/>
    </location>
</feature>
<dbReference type="PROSITE" id="PS00409">
    <property type="entry name" value="PROKAR_NTER_METHYL"/>
    <property type="match status" value="1"/>
</dbReference>
<evidence type="ECO:0000256" key="1">
    <source>
        <dbReference type="SAM" id="Phobius"/>
    </source>
</evidence>
<comment type="caution">
    <text evidence="2">The sequence shown here is derived from an EMBL/GenBank/DDBJ whole genome shotgun (WGS) entry which is preliminary data.</text>
</comment>
<sequence length="390" mass="40483">MSRSHKSVSEHCLRGHEARKFPCAHPAASEGFSLVELMVGILVSLIGILAIMAAFSVYEGKKRTTTSGDDAQQNGSFALYDLERQVRSAGSGLVQGKNYSVWGCPITALTFAAMPAPFNNTALKLPATTQAVPVLIAAGGTSPDVISVVGGNPSQQVFKIGVTSAPTGGAVVVGNSFGILPNDYLLGTLANGTCQLGQAVTVTTASNSFTVAAATTTVTGLANSVNLFDLGPGPVFTLFGVDPTSNSLVSFDQLQRTANGGIGTLPIADGIVQMKALYGIHDGTGPTGESVYAVDKWVQPVGTTWGIGALTASATAAAAAATQIVAIRVAVVAQSRLPERASDYTGPATLTLFPDLPTADQYNIAVQTQYRYKIYDTTIPIRNAMIVQYY</sequence>
<reference evidence="2 3" key="1">
    <citation type="submission" date="2020-10" db="EMBL/GenBank/DDBJ databases">
        <title>Phylogeny of dyella-like bacteria.</title>
        <authorList>
            <person name="Fu J."/>
        </authorList>
    </citation>
    <scope>NUCLEOTIDE SEQUENCE [LARGE SCALE GENOMIC DNA]</scope>
    <source>
        <strain evidence="2 3">KACC 19113</strain>
    </source>
</reference>
<dbReference type="EMBL" id="JADIKK010000008">
    <property type="protein sequence ID" value="MFK2876825.1"/>
    <property type="molecule type" value="Genomic_DNA"/>
</dbReference>
<evidence type="ECO:0000313" key="2">
    <source>
        <dbReference type="EMBL" id="MFK2876825.1"/>
    </source>
</evidence>
<keyword evidence="1" id="KW-0812">Transmembrane</keyword>
<evidence type="ECO:0000313" key="3">
    <source>
        <dbReference type="Proteomes" id="UP001620339"/>
    </source>
</evidence>
<dbReference type="Pfam" id="PF16074">
    <property type="entry name" value="PilW"/>
    <property type="match status" value="1"/>
</dbReference>
<keyword evidence="1" id="KW-0472">Membrane</keyword>
<organism evidence="2 3">
    <name type="scientific">Rhodanobacter hydrolyticus</name>
    <dbReference type="NCBI Taxonomy" id="2250595"/>
    <lineage>
        <taxon>Bacteria</taxon>
        <taxon>Pseudomonadati</taxon>
        <taxon>Pseudomonadota</taxon>
        <taxon>Gammaproteobacteria</taxon>
        <taxon>Lysobacterales</taxon>
        <taxon>Rhodanobacteraceae</taxon>
        <taxon>Rhodanobacter</taxon>
    </lineage>
</organism>
<dbReference type="InterPro" id="IPR032092">
    <property type="entry name" value="PilW"/>
</dbReference>
<name>A0ABW8J5H1_9GAMM</name>
<dbReference type="InterPro" id="IPR012902">
    <property type="entry name" value="N_methyl_site"/>
</dbReference>
<gene>
    <name evidence="2" type="ORF">ISP25_07085</name>
</gene>
<keyword evidence="1" id="KW-1133">Transmembrane helix</keyword>
<dbReference type="Proteomes" id="UP001620339">
    <property type="component" value="Unassembled WGS sequence"/>
</dbReference>
<protein>
    <submittedName>
        <fullName evidence="2">PilW family protein</fullName>
    </submittedName>
</protein>
<proteinExistence type="predicted"/>
<keyword evidence="3" id="KW-1185">Reference proteome</keyword>
<dbReference type="RefSeq" id="WP_404612768.1">
    <property type="nucleotide sequence ID" value="NZ_JADIKK010000008.1"/>
</dbReference>